<sequence length="650" mass="74720">MNERETEIIRYILVQGKTHYEEIAAHMNLSQRTIANVLDQVEPAIKKLGVQLIRRPNDGIYFTGKLDKLRKSLSLTSATDFQSKGGRQRHILFKLLLNSMPYTLQGLADELFVSRSTVENDFLIVRKKLTSLGIGVEISHQGINISANEDQRREAIAELISQYWGQEIYAEHEHGQLIRTINLPPKLQQLFSKYIISLVMDTLTEFIEKSHLIFSDYEFQSLAIHLMIALERINNSSIDSKKLVRLGKNTKLLNETKLLVTILERRYQHSIPMVEQRYLNLHIVAAMHKKISLADVKEQPNLQKDDSDFKNVSVFLKKRLVNIHPDKELLEGLSLHLASTIKRLKVGLNIYNPYTKEIRRNLPEAFDAAVELQADLQTKYEIILNDDELAFIALHFESFYERHLSDKRLRVVVVCSSGIGTSQLLAQRLETRFNKTLQVNRVTTVADLFNSKLTEDLVISTIPISNIEKPVICVGPLLEPNDIQVIQSEIKQLQKNTQSHNPFFDFLKPELILIKDQSEDYQQTMETITQALINGKYIKNVKEVLKAVDQREELASTAMERFALPHVSPKLIEKSALVLLISKKPILWKKSEVNFIFFIGLNNEVKGKMRDIFKLINAIIDDHQLQGRLLKAQQEQQVIKILKEWNKGGL</sequence>
<keyword evidence="2" id="KW-0677">Repeat</keyword>
<evidence type="ECO:0000313" key="8">
    <source>
        <dbReference type="Proteomes" id="UP000051749"/>
    </source>
</evidence>
<dbReference type="InterPro" id="IPR016152">
    <property type="entry name" value="PTrfase/Anion_transptr"/>
</dbReference>
<feature type="domain" description="PTS EIIB type-2" evidence="4">
    <location>
        <begin position="409"/>
        <end position="498"/>
    </location>
</feature>
<dbReference type="PATRIC" id="fig|319653.3.peg.12"/>
<name>A0A0R2K1U5_9LACO</name>
<dbReference type="PANTHER" id="PTHR30185">
    <property type="entry name" value="CRYPTIC BETA-GLUCOSIDE BGL OPERON ANTITERMINATOR"/>
    <property type="match status" value="1"/>
</dbReference>
<dbReference type="InterPro" id="IPR013011">
    <property type="entry name" value="PTS_EIIB_2"/>
</dbReference>
<organism evidence="6 8">
    <name type="scientific">Pediococcus ethanolidurans</name>
    <dbReference type="NCBI Taxonomy" id="319653"/>
    <lineage>
        <taxon>Bacteria</taxon>
        <taxon>Bacillati</taxon>
        <taxon>Bacillota</taxon>
        <taxon>Bacilli</taxon>
        <taxon>Lactobacillales</taxon>
        <taxon>Lactobacillaceae</taxon>
        <taxon>Pediococcus</taxon>
    </lineage>
</organism>
<dbReference type="Proteomes" id="UP000182818">
    <property type="component" value="Unassembled WGS sequence"/>
</dbReference>
<reference evidence="7 9" key="2">
    <citation type="submission" date="2016-10" db="EMBL/GenBank/DDBJ databases">
        <authorList>
            <person name="Varghese N."/>
            <person name="Submissions S."/>
        </authorList>
    </citation>
    <scope>NUCLEOTIDE SEQUENCE [LARGE SCALE GENOMIC DNA]</scope>
    <source>
        <strain evidence="7 9">CGMCC 1.3889</strain>
    </source>
</reference>
<keyword evidence="1" id="KW-0808">Transferase</keyword>
<dbReference type="CDD" id="cd05568">
    <property type="entry name" value="PTS_IIB_bgl_like"/>
    <property type="match status" value="1"/>
</dbReference>
<gene>
    <name evidence="6" type="ORF">IV87_GL000012</name>
    <name evidence="7" type="ORF">SAMN04487973_101154</name>
</gene>
<reference evidence="6 8" key="1">
    <citation type="journal article" date="2015" name="Genome Announc.">
        <title>Expanding the biotechnology potential of lactobacilli through comparative genomics of 213 strains and associated genera.</title>
        <authorList>
            <person name="Sun Z."/>
            <person name="Harris H.M."/>
            <person name="McCann A."/>
            <person name="Guo C."/>
            <person name="Argimon S."/>
            <person name="Zhang W."/>
            <person name="Yang X."/>
            <person name="Jeffery I.B."/>
            <person name="Cooney J.C."/>
            <person name="Kagawa T.F."/>
            <person name="Liu W."/>
            <person name="Song Y."/>
            <person name="Salvetti E."/>
            <person name="Wrobel A."/>
            <person name="Rasinkangas P."/>
            <person name="Parkhill J."/>
            <person name="Rea M.C."/>
            <person name="O'Sullivan O."/>
            <person name="Ritari J."/>
            <person name="Douillard F.P."/>
            <person name="Paul Ross R."/>
            <person name="Yang R."/>
            <person name="Briner A.E."/>
            <person name="Felis G.E."/>
            <person name="de Vos W.M."/>
            <person name="Barrangou R."/>
            <person name="Klaenhammer T.R."/>
            <person name="Caufield P.W."/>
            <person name="Cui Y."/>
            <person name="Zhang H."/>
            <person name="O'Toole P.W."/>
        </authorList>
    </citation>
    <scope>NUCLEOTIDE SEQUENCE [LARGE SCALE GENOMIC DNA]</scope>
    <source>
        <strain evidence="6 8">DSM 22301</strain>
    </source>
</reference>
<dbReference type="SUPFAM" id="SSF63520">
    <property type="entry name" value="PTS-regulatory domain, PRD"/>
    <property type="match status" value="2"/>
</dbReference>
<evidence type="ECO:0000259" key="5">
    <source>
        <dbReference type="PROSITE" id="PS51372"/>
    </source>
</evidence>
<dbReference type="InterPro" id="IPR011608">
    <property type="entry name" value="PRD"/>
</dbReference>
<dbReference type="PROSITE" id="PS51372">
    <property type="entry name" value="PRD_2"/>
    <property type="match status" value="2"/>
</dbReference>
<dbReference type="InterPro" id="IPR036095">
    <property type="entry name" value="PTS_EIIB-like_sf"/>
</dbReference>
<dbReference type="PROSITE" id="PS51099">
    <property type="entry name" value="PTS_EIIB_TYPE_2"/>
    <property type="match status" value="1"/>
</dbReference>
<dbReference type="EMBL" id="FOGK01000001">
    <property type="protein sequence ID" value="SER05178.1"/>
    <property type="molecule type" value="Genomic_DNA"/>
</dbReference>
<dbReference type="InterPro" id="IPR050661">
    <property type="entry name" value="BglG_antiterminators"/>
</dbReference>
<dbReference type="Gene3D" id="1.10.10.10">
    <property type="entry name" value="Winged helix-like DNA-binding domain superfamily/Winged helix DNA-binding domain"/>
    <property type="match status" value="1"/>
</dbReference>
<evidence type="ECO:0000259" key="4">
    <source>
        <dbReference type="PROSITE" id="PS51099"/>
    </source>
</evidence>
<dbReference type="PANTHER" id="PTHR30185:SF13">
    <property type="entry name" value="LICABCH OPERON REGULATOR-RELATED"/>
    <property type="match status" value="1"/>
</dbReference>
<dbReference type="InterPro" id="IPR036634">
    <property type="entry name" value="PRD_sf"/>
</dbReference>
<feature type="domain" description="PRD" evidence="5">
    <location>
        <begin position="190"/>
        <end position="293"/>
    </location>
</feature>
<evidence type="ECO:0000313" key="9">
    <source>
        <dbReference type="Proteomes" id="UP000182818"/>
    </source>
</evidence>
<dbReference type="InterPro" id="IPR002178">
    <property type="entry name" value="PTS_EIIA_type-2_dom"/>
</dbReference>
<comment type="caution">
    <text evidence="6">The sequence shown here is derived from an EMBL/GenBank/DDBJ whole genome shotgun (WGS) entry which is preliminary data.</text>
</comment>
<proteinExistence type="predicted"/>
<dbReference type="EMBL" id="JQBY01000001">
    <property type="protein sequence ID" value="KRN83544.1"/>
    <property type="molecule type" value="Genomic_DNA"/>
</dbReference>
<dbReference type="Pfam" id="PF00359">
    <property type="entry name" value="PTS_EIIA_2"/>
    <property type="match status" value="1"/>
</dbReference>
<dbReference type="GO" id="GO:0006355">
    <property type="term" value="P:regulation of DNA-templated transcription"/>
    <property type="evidence" value="ECO:0007669"/>
    <property type="project" value="InterPro"/>
</dbReference>
<accession>A0A0R2K1U5</accession>
<dbReference type="GeneID" id="76042499"/>
<protein>
    <submittedName>
        <fullName evidence="6">PRD domain protein</fullName>
    </submittedName>
    <submittedName>
        <fullName evidence="7">Transcriptional antiterminator</fullName>
    </submittedName>
</protein>
<dbReference type="SUPFAM" id="SSF55804">
    <property type="entry name" value="Phoshotransferase/anion transport protein"/>
    <property type="match status" value="1"/>
</dbReference>
<dbReference type="Pfam" id="PF00874">
    <property type="entry name" value="PRD"/>
    <property type="match status" value="2"/>
</dbReference>
<dbReference type="Gene3D" id="3.40.930.10">
    <property type="entry name" value="Mannitol-specific EII, Chain A"/>
    <property type="match status" value="1"/>
</dbReference>
<dbReference type="InterPro" id="IPR036388">
    <property type="entry name" value="WH-like_DNA-bd_sf"/>
</dbReference>
<dbReference type="Proteomes" id="UP000051749">
    <property type="component" value="Unassembled WGS sequence"/>
</dbReference>
<evidence type="ECO:0000256" key="2">
    <source>
        <dbReference type="ARBA" id="ARBA00022737"/>
    </source>
</evidence>
<dbReference type="OrthoDB" id="3175596at2"/>
<evidence type="ECO:0000259" key="3">
    <source>
        <dbReference type="PROSITE" id="PS51094"/>
    </source>
</evidence>
<dbReference type="Gene3D" id="3.40.50.2300">
    <property type="match status" value="1"/>
</dbReference>
<dbReference type="PROSITE" id="PS51094">
    <property type="entry name" value="PTS_EIIA_TYPE_2"/>
    <property type="match status" value="1"/>
</dbReference>
<dbReference type="SUPFAM" id="SSF52794">
    <property type="entry name" value="PTS system IIB component-like"/>
    <property type="match status" value="1"/>
</dbReference>
<dbReference type="Gene3D" id="1.10.1790.10">
    <property type="entry name" value="PRD domain"/>
    <property type="match status" value="2"/>
</dbReference>
<dbReference type="AlphaFoldDB" id="A0A0R2K1U5"/>
<dbReference type="GO" id="GO:0009401">
    <property type="term" value="P:phosphoenolpyruvate-dependent sugar phosphotransferase system"/>
    <property type="evidence" value="ECO:0007669"/>
    <property type="project" value="InterPro"/>
</dbReference>
<evidence type="ECO:0000313" key="6">
    <source>
        <dbReference type="EMBL" id="KRN83544.1"/>
    </source>
</evidence>
<dbReference type="STRING" id="319653.SAMN04487973_101154"/>
<evidence type="ECO:0000313" key="7">
    <source>
        <dbReference type="EMBL" id="SER05178.1"/>
    </source>
</evidence>
<dbReference type="GO" id="GO:0008982">
    <property type="term" value="F:protein-N(PI)-phosphohistidine-sugar phosphotransferase activity"/>
    <property type="evidence" value="ECO:0007669"/>
    <property type="project" value="InterPro"/>
</dbReference>
<feature type="domain" description="PRD" evidence="5">
    <location>
        <begin position="299"/>
        <end position="406"/>
    </location>
</feature>
<keyword evidence="9" id="KW-1185">Reference proteome</keyword>
<feature type="domain" description="PTS EIIA type-2" evidence="3">
    <location>
        <begin position="505"/>
        <end position="645"/>
    </location>
</feature>
<evidence type="ECO:0000256" key="1">
    <source>
        <dbReference type="ARBA" id="ARBA00022679"/>
    </source>
</evidence>
<dbReference type="RefSeq" id="WP_057804865.1">
    <property type="nucleotide sequence ID" value="NZ_BJYP01000001.1"/>
</dbReference>